<comment type="caution">
    <text evidence="3">The sequence shown here is derived from an EMBL/GenBank/DDBJ whole genome shotgun (WGS) entry which is preliminary data.</text>
</comment>
<dbReference type="Gene3D" id="3.10.450.40">
    <property type="match status" value="1"/>
</dbReference>
<reference evidence="3 4" key="1">
    <citation type="submission" date="2021-01" db="EMBL/GenBank/DDBJ databases">
        <title>WGS of actinomycetes isolated from Thailand.</title>
        <authorList>
            <person name="Thawai C."/>
        </authorList>
    </citation>
    <scope>NUCLEOTIDE SEQUENCE [LARGE SCALE GENOMIC DNA]</scope>
    <source>
        <strain evidence="3 4">LPG 2</strain>
    </source>
</reference>
<dbReference type="Proteomes" id="UP000602198">
    <property type="component" value="Unassembled WGS sequence"/>
</dbReference>
<organism evidence="3 4">
    <name type="scientific">Nocardia acididurans</name>
    <dbReference type="NCBI Taxonomy" id="2802282"/>
    <lineage>
        <taxon>Bacteria</taxon>
        <taxon>Bacillati</taxon>
        <taxon>Actinomycetota</taxon>
        <taxon>Actinomycetes</taxon>
        <taxon>Mycobacteriales</taxon>
        <taxon>Nocardiaceae</taxon>
        <taxon>Nocardia</taxon>
    </lineage>
</organism>
<evidence type="ECO:0000256" key="1">
    <source>
        <dbReference type="SAM" id="SignalP"/>
    </source>
</evidence>
<feature type="chain" id="PRO_5046542762" evidence="1">
    <location>
        <begin position="35"/>
        <end position="105"/>
    </location>
</feature>
<keyword evidence="1" id="KW-0732">Signal</keyword>
<protein>
    <submittedName>
        <fullName evidence="3">PepSY domain-containing protein</fullName>
    </submittedName>
</protein>
<evidence type="ECO:0000313" key="3">
    <source>
        <dbReference type="EMBL" id="MBL1077116.1"/>
    </source>
</evidence>
<proteinExistence type="predicted"/>
<name>A0ABS1M942_9NOCA</name>
<feature type="domain" description="PepSY" evidence="2">
    <location>
        <begin position="42"/>
        <end position="101"/>
    </location>
</feature>
<evidence type="ECO:0000313" key="4">
    <source>
        <dbReference type="Proteomes" id="UP000602198"/>
    </source>
</evidence>
<dbReference type="Pfam" id="PF03413">
    <property type="entry name" value="PepSY"/>
    <property type="match status" value="1"/>
</dbReference>
<dbReference type="InterPro" id="IPR025711">
    <property type="entry name" value="PepSY"/>
</dbReference>
<gene>
    <name evidence="3" type="ORF">JK358_22210</name>
</gene>
<feature type="signal peptide" evidence="1">
    <location>
        <begin position="1"/>
        <end position="34"/>
    </location>
</feature>
<dbReference type="EMBL" id="JAERRJ010000008">
    <property type="protein sequence ID" value="MBL1077116.1"/>
    <property type="molecule type" value="Genomic_DNA"/>
</dbReference>
<accession>A0ABS1M942</accession>
<evidence type="ECO:0000259" key="2">
    <source>
        <dbReference type="Pfam" id="PF03413"/>
    </source>
</evidence>
<dbReference type="RefSeq" id="WP_201949776.1">
    <property type="nucleotide sequence ID" value="NZ_JAERRJ010000008.1"/>
</dbReference>
<sequence>MTTSTRRARTTLRGLSAAVFFVAGVTVAAAPALADPTAEVTINDQQALEAAQQALQGASVQSVELEMADGTPTWEVEVLTRTGDEYEVQVDAATGMIVSVEQSTD</sequence>
<keyword evidence="4" id="KW-1185">Reference proteome</keyword>